<dbReference type="InterPro" id="IPR012312">
    <property type="entry name" value="Hemerythrin-like"/>
</dbReference>
<keyword evidence="3" id="KW-1185">Reference proteome</keyword>
<dbReference type="AlphaFoldDB" id="A0A7U3YLJ2"/>
<evidence type="ECO:0000313" key="2">
    <source>
        <dbReference type="EMBL" id="ADW17609.1"/>
    </source>
</evidence>
<dbReference type="RefSeq" id="WP_015724150.1">
    <property type="nucleotide sequence ID" value="NC_014972.1"/>
</dbReference>
<accession>A0A7U3YLJ2</accession>
<dbReference type="Proteomes" id="UP000006365">
    <property type="component" value="Chromosome"/>
</dbReference>
<dbReference type="PANTHER" id="PTHR39966">
    <property type="entry name" value="BLL2471 PROTEIN-RELATED"/>
    <property type="match status" value="1"/>
</dbReference>
<dbReference type="CDD" id="cd12108">
    <property type="entry name" value="Hr-like"/>
    <property type="match status" value="1"/>
</dbReference>
<dbReference type="GO" id="GO:0005886">
    <property type="term" value="C:plasma membrane"/>
    <property type="evidence" value="ECO:0007669"/>
    <property type="project" value="TreeGrafter"/>
</dbReference>
<organism evidence="2 3">
    <name type="scientific">Desulfobulbus propionicus (strain ATCC 33891 / DSM 2032 / VKM B-1956 / 1pr3)</name>
    <dbReference type="NCBI Taxonomy" id="577650"/>
    <lineage>
        <taxon>Bacteria</taxon>
        <taxon>Pseudomonadati</taxon>
        <taxon>Thermodesulfobacteriota</taxon>
        <taxon>Desulfobulbia</taxon>
        <taxon>Desulfobulbales</taxon>
        <taxon>Desulfobulbaceae</taxon>
        <taxon>Desulfobulbus</taxon>
    </lineage>
</organism>
<evidence type="ECO:0000313" key="3">
    <source>
        <dbReference type="Proteomes" id="UP000006365"/>
    </source>
</evidence>
<name>A0A7U3YLJ2_DESPD</name>
<sequence>MQATDELRKEHHGIQLMLQVLGVLGRKLGANEPVEQAHLDRMMEFFTVFVDHCHHGKEEEYLFPALEAVGVPREGGPIGVMLNEHARGRVLVVGMQEALSALRAGDAAAKAAFASIAEEYQTLLLQHIDKENSVLFVLAADKLDGNKDAELFQAFERLEEERIGQGTHEQFHAFLEQMVRLYLR</sequence>
<reference evidence="2 3" key="1">
    <citation type="journal article" date="2011" name="Stand. Genomic Sci.">
        <title>Complete genome sequence of Desulfobulbus propionicus type strain (1pr3).</title>
        <authorList>
            <person name="Pagani I."/>
            <person name="Lapidus A."/>
            <person name="Nolan M."/>
            <person name="Lucas S."/>
            <person name="Hammon N."/>
            <person name="Deshpande S."/>
            <person name="Cheng J.F."/>
            <person name="Chertkov O."/>
            <person name="Davenport K."/>
            <person name="Tapia R."/>
            <person name="Han C."/>
            <person name="Goodwin L."/>
            <person name="Pitluck S."/>
            <person name="Liolios K."/>
            <person name="Mavromatis K."/>
            <person name="Ivanova N."/>
            <person name="Mikhailova N."/>
            <person name="Pati A."/>
            <person name="Chen A."/>
            <person name="Palaniappan K."/>
            <person name="Land M."/>
            <person name="Hauser L."/>
            <person name="Chang Y.J."/>
            <person name="Jeffries C.D."/>
            <person name="Detter J.C."/>
            <person name="Brambilla E."/>
            <person name="Kannan K.P."/>
            <person name="Djao O.D."/>
            <person name="Rohde M."/>
            <person name="Pukall R."/>
            <person name="Spring S."/>
            <person name="Goker M."/>
            <person name="Sikorski J."/>
            <person name="Woyke T."/>
            <person name="Bristow J."/>
            <person name="Eisen J.A."/>
            <person name="Markowitz V."/>
            <person name="Hugenholtz P."/>
            <person name="Kyrpides N.C."/>
            <person name="Klenk H.P."/>
        </authorList>
    </citation>
    <scope>NUCLEOTIDE SEQUENCE [LARGE SCALE GENOMIC DNA]</scope>
    <source>
        <strain evidence="3">ATCC 33891 / DSM 2032 / 1pr3</strain>
    </source>
</reference>
<gene>
    <name evidence="2" type="ordered locus">Despr_1454</name>
</gene>
<dbReference type="Gene3D" id="1.20.120.520">
    <property type="entry name" value="nmb1532 protein domain like"/>
    <property type="match status" value="1"/>
</dbReference>
<dbReference type="EMBL" id="CP002364">
    <property type="protein sequence ID" value="ADW17609.1"/>
    <property type="molecule type" value="Genomic_DNA"/>
</dbReference>
<dbReference type="Pfam" id="PF01814">
    <property type="entry name" value="Hemerythrin"/>
    <property type="match status" value="1"/>
</dbReference>
<protein>
    <submittedName>
        <fullName evidence="2">Hemerythrin HHE cation binding domain protein</fullName>
    </submittedName>
</protein>
<evidence type="ECO:0000259" key="1">
    <source>
        <dbReference type="Pfam" id="PF01814"/>
    </source>
</evidence>
<dbReference type="PANTHER" id="PTHR39966:SF1">
    <property type="entry name" value="HEMERYTHRIN-LIKE DOMAIN-CONTAINING PROTEIN"/>
    <property type="match status" value="1"/>
</dbReference>
<proteinExistence type="predicted"/>
<feature type="domain" description="Hemerythrin-like" evidence="1">
    <location>
        <begin position="4"/>
        <end position="137"/>
    </location>
</feature>
<dbReference type="KEGG" id="dpr:Despr_1454"/>